<organism evidence="1 2">
    <name type="scientific">Vibrio cholerae</name>
    <dbReference type="NCBI Taxonomy" id="666"/>
    <lineage>
        <taxon>Bacteria</taxon>
        <taxon>Pseudomonadati</taxon>
        <taxon>Pseudomonadota</taxon>
        <taxon>Gammaproteobacteria</taxon>
        <taxon>Vibrionales</taxon>
        <taxon>Vibrionaceae</taxon>
        <taxon>Vibrio</taxon>
    </lineage>
</organism>
<name>A0A655QV29_VIBCL</name>
<dbReference type="AlphaFoldDB" id="A0A655QV29"/>
<evidence type="ECO:0000313" key="2">
    <source>
        <dbReference type="Proteomes" id="UP000044806"/>
    </source>
</evidence>
<sequence>MQCTTVVVTGLRTVRAFTLRHGDWVGFITVHAKELVTLAVVTVGIESCSQVVEAEEIIGVVVQVILNHAIFERGAG</sequence>
<dbReference type="Proteomes" id="UP000044806">
    <property type="component" value="Unassembled WGS sequence"/>
</dbReference>
<accession>A0A655QV29</accession>
<proteinExistence type="predicted"/>
<protein>
    <submittedName>
        <fullName evidence="1">Uncharacterized protein</fullName>
    </submittedName>
</protein>
<gene>
    <name evidence="1" type="ORF">ERS013165_02277</name>
</gene>
<evidence type="ECO:0000313" key="1">
    <source>
        <dbReference type="EMBL" id="CSA72809.1"/>
    </source>
</evidence>
<reference evidence="1 2" key="1">
    <citation type="submission" date="2015-07" db="EMBL/GenBank/DDBJ databases">
        <authorList>
            <consortium name="Pathogen Informatics"/>
        </authorList>
    </citation>
    <scope>NUCLEOTIDE SEQUENCE [LARGE SCALE GENOMIC DNA]</scope>
    <source>
        <strain evidence="1 2">A51</strain>
    </source>
</reference>
<dbReference type="EMBL" id="CWOW01000011">
    <property type="protein sequence ID" value="CSA72809.1"/>
    <property type="molecule type" value="Genomic_DNA"/>
</dbReference>